<accession>A0A6J6C0L8</accession>
<organism evidence="1">
    <name type="scientific">freshwater metagenome</name>
    <dbReference type="NCBI Taxonomy" id="449393"/>
    <lineage>
        <taxon>unclassified sequences</taxon>
        <taxon>metagenomes</taxon>
        <taxon>ecological metagenomes</taxon>
    </lineage>
</organism>
<evidence type="ECO:0000313" key="1">
    <source>
        <dbReference type="EMBL" id="CAB4544932.1"/>
    </source>
</evidence>
<sequence>MRVSELIDMLRDQPPDAEVELAVIAPVADESEDITVDRYSVEGMLPWTDDDDELVIWLVGGEDDDVEAFLDAIESDHADHDHPH</sequence>
<proteinExistence type="predicted"/>
<gene>
    <name evidence="1" type="ORF">UFOPK1493_00583</name>
</gene>
<reference evidence="1" key="1">
    <citation type="submission" date="2020-05" db="EMBL/GenBank/DDBJ databases">
        <authorList>
            <person name="Chiriac C."/>
            <person name="Salcher M."/>
            <person name="Ghai R."/>
            <person name="Kavagutti S V."/>
        </authorList>
    </citation>
    <scope>NUCLEOTIDE SEQUENCE</scope>
</reference>
<dbReference type="EMBL" id="CAEZSR010000012">
    <property type="protein sequence ID" value="CAB4544932.1"/>
    <property type="molecule type" value="Genomic_DNA"/>
</dbReference>
<name>A0A6J6C0L8_9ZZZZ</name>
<protein>
    <submittedName>
        <fullName evidence="1">Unannotated protein</fullName>
    </submittedName>
</protein>
<dbReference type="AlphaFoldDB" id="A0A6J6C0L8"/>